<dbReference type="Proteomes" id="UP001236369">
    <property type="component" value="Unassembled WGS sequence"/>
</dbReference>
<evidence type="ECO:0000256" key="1">
    <source>
        <dbReference type="SAM" id="MobiDB-lite"/>
    </source>
</evidence>
<organism evidence="3 4">
    <name type="scientific">Methylobacterium persicinum</name>
    <dbReference type="NCBI Taxonomy" id="374426"/>
    <lineage>
        <taxon>Bacteria</taxon>
        <taxon>Pseudomonadati</taxon>
        <taxon>Pseudomonadota</taxon>
        <taxon>Alphaproteobacteria</taxon>
        <taxon>Hyphomicrobiales</taxon>
        <taxon>Methylobacteriaceae</taxon>
        <taxon>Methylobacterium</taxon>
    </lineage>
</organism>
<dbReference type="EMBL" id="JAUSVV010000010">
    <property type="protein sequence ID" value="MDQ0444148.1"/>
    <property type="molecule type" value="Genomic_DNA"/>
</dbReference>
<keyword evidence="4" id="KW-1185">Reference proteome</keyword>
<reference evidence="3 4" key="1">
    <citation type="submission" date="2023-07" db="EMBL/GenBank/DDBJ databases">
        <title>Genomic Encyclopedia of Type Strains, Phase IV (KMG-IV): sequencing the most valuable type-strain genomes for metagenomic binning, comparative biology and taxonomic classification.</title>
        <authorList>
            <person name="Goeker M."/>
        </authorList>
    </citation>
    <scope>NUCLEOTIDE SEQUENCE [LARGE SCALE GENOMIC DNA]</scope>
    <source>
        <strain evidence="3 4">DSM 19562</strain>
    </source>
</reference>
<gene>
    <name evidence="3" type="ORF">QO016_003658</name>
</gene>
<keyword evidence="2" id="KW-0472">Membrane</keyword>
<keyword evidence="2" id="KW-0812">Transmembrane</keyword>
<protein>
    <submittedName>
        <fullName evidence="3">Uncharacterized protein</fullName>
    </submittedName>
</protein>
<accession>A0ABU0HQM8</accession>
<keyword evidence="2" id="KW-1133">Transmembrane helix</keyword>
<sequence length="715" mass="77024">MPNRRGGFVRVGWRALRRVVGGIGYAVAAILLAVLGVLFLNYGVLSTPGGRAYRDLDPAVPECREGLQTGWTILSEAKGAIPATAAPDADGVLDPTNDENAFRDDPRWRMRLRCALQRHVVPSAQGGQPLDYTLGFLEFKEDGEPYALVSRSGDSDVAINSAMLRHAMEGEMRARAMPAKGLKPVITQLDALTQHLATGRHYVIAFVHGWRHDARIGDSNVADLRFYAAHAARFLRDRCRTDPSVCDVKVTAIYVGWRGARVDERGLIDTFGAPLGGFLGNLSAGATLFDRKPVSEAIAPAAISALRSIEGTLRRPGPDGGDRHNTFVVAGHSLGGNMLATGLKDDLLKAVRRHRFGEVLPPVLGDLVVLINPASEATKWTAIQRAVWERVSFRADAGTSPEEVARDSGLFPIAQRPIVMSVTAALAFPAGGLRPGDCAWIGLDVDDGFQDARARIRQRLAGTDAMFDAGVNYDWATHDLFPAFKFDFRPAAAFLDRAAARFEHRSPRGMSCALPREADFPNGLLTLPLRALSVVAATFPFQISLPEESHTIGNLDPPRPAAGVLADAQPSGAPFGTTHEMSGLATSVSERFHAYGALADAEIDCPPAKHWLIRARQRRAAQNGAGWDSQDLDPPEGGGDGQNSPAVRFQHGLPLTGIAPISLGNDPFWNVRAFDNALSRHDGYRRSSFICALSQLVLDDITGLPQRGKGTTAPP</sequence>
<name>A0ABU0HQM8_9HYPH</name>
<proteinExistence type="predicted"/>
<evidence type="ECO:0000256" key="2">
    <source>
        <dbReference type="SAM" id="Phobius"/>
    </source>
</evidence>
<feature type="transmembrane region" description="Helical" evidence="2">
    <location>
        <begin position="20"/>
        <end position="44"/>
    </location>
</feature>
<evidence type="ECO:0000313" key="4">
    <source>
        <dbReference type="Proteomes" id="UP001236369"/>
    </source>
</evidence>
<comment type="caution">
    <text evidence="3">The sequence shown here is derived from an EMBL/GenBank/DDBJ whole genome shotgun (WGS) entry which is preliminary data.</text>
</comment>
<evidence type="ECO:0000313" key="3">
    <source>
        <dbReference type="EMBL" id="MDQ0444148.1"/>
    </source>
</evidence>
<dbReference type="RefSeq" id="WP_238253330.1">
    <property type="nucleotide sequence ID" value="NZ_BPQX01000078.1"/>
</dbReference>
<feature type="region of interest" description="Disordered" evidence="1">
    <location>
        <begin position="622"/>
        <end position="644"/>
    </location>
</feature>